<organism evidence="2 3">
    <name type="scientific">Spartinivicinus poritis</name>
    <dbReference type="NCBI Taxonomy" id="2994640"/>
    <lineage>
        <taxon>Bacteria</taxon>
        <taxon>Pseudomonadati</taxon>
        <taxon>Pseudomonadota</taxon>
        <taxon>Gammaproteobacteria</taxon>
        <taxon>Oceanospirillales</taxon>
        <taxon>Zooshikellaceae</taxon>
        <taxon>Spartinivicinus</taxon>
    </lineage>
</organism>
<keyword evidence="3" id="KW-1185">Reference proteome</keyword>
<feature type="chain" id="PRO_5045289201" evidence="1">
    <location>
        <begin position="22"/>
        <end position="104"/>
    </location>
</feature>
<dbReference type="RefSeq" id="WP_274691875.1">
    <property type="nucleotide sequence ID" value="NZ_JAPMOU010000070.1"/>
</dbReference>
<protein>
    <submittedName>
        <fullName evidence="2">Uncharacterized protein</fullName>
    </submittedName>
</protein>
<evidence type="ECO:0000313" key="2">
    <source>
        <dbReference type="EMBL" id="MDE1465571.1"/>
    </source>
</evidence>
<comment type="caution">
    <text evidence="2">The sequence shown here is derived from an EMBL/GenBank/DDBJ whole genome shotgun (WGS) entry which is preliminary data.</text>
</comment>
<dbReference type="PROSITE" id="PS51257">
    <property type="entry name" value="PROKAR_LIPOPROTEIN"/>
    <property type="match status" value="1"/>
</dbReference>
<accession>A0ABT5UHU3</accession>
<keyword evidence="1" id="KW-0732">Signal</keyword>
<proteinExistence type="predicted"/>
<sequence>MKKLFLLILALSLFGCNPIESFEEMTAKQDEFNELSLKELGVEAFVGWNIHNGRLNTVTIIYPQWSLKQLTVGELERKTLKIVDEVFKEKPNTVTYGFRSVHKS</sequence>
<reference evidence="2 3" key="1">
    <citation type="submission" date="2022-11" db="EMBL/GenBank/DDBJ databases">
        <title>Spartinivicinus poritis sp. nov., isolated from scleractinian coral Porites lutea.</title>
        <authorList>
            <person name="Zhang G."/>
            <person name="Cai L."/>
            <person name="Wei Q."/>
        </authorList>
    </citation>
    <scope>NUCLEOTIDE SEQUENCE [LARGE SCALE GENOMIC DNA]</scope>
    <source>
        <strain evidence="2 3">A2-2</strain>
    </source>
</reference>
<evidence type="ECO:0000313" key="3">
    <source>
        <dbReference type="Proteomes" id="UP001528823"/>
    </source>
</evidence>
<evidence type="ECO:0000256" key="1">
    <source>
        <dbReference type="SAM" id="SignalP"/>
    </source>
</evidence>
<gene>
    <name evidence="2" type="ORF">ORQ98_26780</name>
</gene>
<dbReference type="Proteomes" id="UP001528823">
    <property type="component" value="Unassembled WGS sequence"/>
</dbReference>
<name>A0ABT5UHU3_9GAMM</name>
<feature type="signal peptide" evidence="1">
    <location>
        <begin position="1"/>
        <end position="21"/>
    </location>
</feature>
<dbReference type="EMBL" id="JAPMOU010000070">
    <property type="protein sequence ID" value="MDE1465571.1"/>
    <property type="molecule type" value="Genomic_DNA"/>
</dbReference>